<dbReference type="Pfam" id="PF01312">
    <property type="entry name" value="Bac_export_2"/>
    <property type="match status" value="1"/>
</dbReference>
<feature type="transmembrane region" description="Helical" evidence="9">
    <location>
        <begin position="142"/>
        <end position="163"/>
    </location>
</feature>
<keyword evidence="7 9" id="KW-0472">Membrane</keyword>
<keyword evidence="4 9" id="KW-0812">Transmembrane</keyword>
<keyword evidence="3" id="KW-1003">Cell membrane</keyword>
<comment type="subcellular location">
    <subcellularLocation>
        <location evidence="1">Cell membrane</location>
        <topology evidence="1">Multi-pass membrane protein</topology>
    </subcellularLocation>
</comment>
<name>A0ABW4KW67_9BURK</name>
<organism evidence="10 11">
    <name type="scientific">Ottowia flava</name>
    <dbReference type="NCBI Taxonomy" id="2675430"/>
    <lineage>
        <taxon>Bacteria</taxon>
        <taxon>Pseudomonadati</taxon>
        <taxon>Pseudomonadota</taxon>
        <taxon>Betaproteobacteria</taxon>
        <taxon>Burkholderiales</taxon>
        <taxon>Comamonadaceae</taxon>
        <taxon>Ottowia</taxon>
    </lineage>
</organism>
<evidence type="ECO:0000256" key="9">
    <source>
        <dbReference type="SAM" id="Phobius"/>
    </source>
</evidence>
<keyword evidence="11" id="KW-1185">Reference proteome</keyword>
<dbReference type="Proteomes" id="UP001597304">
    <property type="component" value="Unassembled WGS sequence"/>
</dbReference>
<accession>A0ABW4KW67</accession>
<evidence type="ECO:0000313" key="11">
    <source>
        <dbReference type="Proteomes" id="UP001597304"/>
    </source>
</evidence>
<dbReference type="InterPro" id="IPR006307">
    <property type="entry name" value="BsaZ-like"/>
</dbReference>
<gene>
    <name evidence="10" type="primary">sctU</name>
    <name evidence="10" type="ORF">ACFSF0_14685</name>
</gene>
<proteinExistence type="inferred from homology"/>
<dbReference type="Gene3D" id="3.40.1690.10">
    <property type="entry name" value="secretion proteins EscU"/>
    <property type="match status" value="1"/>
</dbReference>
<keyword evidence="6" id="KW-0843">Virulence</keyword>
<dbReference type="SUPFAM" id="SSF160544">
    <property type="entry name" value="EscU C-terminal domain-like"/>
    <property type="match status" value="1"/>
</dbReference>
<evidence type="ECO:0000256" key="3">
    <source>
        <dbReference type="ARBA" id="ARBA00022475"/>
    </source>
</evidence>
<dbReference type="RefSeq" id="WP_147914771.1">
    <property type="nucleotide sequence ID" value="NZ_JBHUEJ010000035.1"/>
</dbReference>
<evidence type="ECO:0000313" key="10">
    <source>
        <dbReference type="EMBL" id="MFD1711859.1"/>
    </source>
</evidence>
<dbReference type="PANTHER" id="PTHR30531:SF14">
    <property type="entry name" value="SURFACE PRESENTATION OF ANTIGENS PROTEIN SPAS"/>
    <property type="match status" value="1"/>
</dbReference>
<feature type="transmembrane region" description="Helical" evidence="9">
    <location>
        <begin position="183"/>
        <end position="210"/>
    </location>
</feature>
<protein>
    <submittedName>
        <fullName evidence="10">Type III secretion system export apparatus subunit SctU</fullName>
    </submittedName>
</protein>
<feature type="compositionally biased region" description="Basic residues" evidence="8">
    <location>
        <begin position="420"/>
        <end position="430"/>
    </location>
</feature>
<feature type="transmembrane region" description="Helical" evidence="9">
    <location>
        <begin position="34"/>
        <end position="54"/>
    </location>
</feature>
<evidence type="ECO:0000256" key="8">
    <source>
        <dbReference type="SAM" id="MobiDB-lite"/>
    </source>
</evidence>
<dbReference type="PRINTS" id="PR00950">
    <property type="entry name" value="TYPE3IMSPROT"/>
</dbReference>
<feature type="region of interest" description="Disordered" evidence="8">
    <location>
        <begin position="360"/>
        <end position="430"/>
    </location>
</feature>
<dbReference type="NCBIfam" id="TIGR01404">
    <property type="entry name" value="FlhB_rel_III"/>
    <property type="match status" value="1"/>
</dbReference>
<dbReference type="PANTHER" id="PTHR30531">
    <property type="entry name" value="FLAGELLAR BIOSYNTHETIC PROTEIN FLHB"/>
    <property type="match status" value="1"/>
</dbReference>
<feature type="compositionally biased region" description="Basic residues" evidence="8">
    <location>
        <begin position="401"/>
        <end position="413"/>
    </location>
</feature>
<dbReference type="Gene3D" id="6.10.250.2080">
    <property type="match status" value="1"/>
</dbReference>
<comment type="caution">
    <text evidence="10">The sequence shown here is derived from an EMBL/GenBank/DDBJ whole genome shotgun (WGS) entry which is preliminary data.</text>
</comment>
<dbReference type="InterPro" id="IPR029025">
    <property type="entry name" value="T3SS_substrate_exporter_C"/>
</dbReference>
<keyword evidence="5 9" id="KW-1133">Transmembrane helix</keyword>
<evidence type="ECO:0000256" key="1">
    <source>
        <dbReference type="ARBA" id="ARBA00004651"/>
    </source>
</evidence>
<dbReference type="EMBL" id="JBHUEJ010000035">
    <property type="protein sequence ID" value="MFD1711859.1"/>
    <property type="molecule type" value="Genomic_DNA"/>
</dbReference>
<feature type="transmembrane region" description="Helical" evidence="9">
    <location>
        <begin position="88"/>
        <end position="109"/>
    </location>
</feature>
<sequence length="430" mass="46638">MAGSDDSGDKTEKPTPKKLQDARKKGDISKSKDITSTAGMLVILGLAALALPVVGDQVASLVRASFEVMQEPFAQAAPRLGRQAGMTLLTVVGLVVVPVALVGALVEFIQAGPVMTTEKLKPKAEHLNPAKGLKRMFSMDNLVELIKSILKTAVVGTIAWLVLRDVLPQLPLLVSGRPESVGAALWQTTWLLLAWAGGSFVLVSAMDLAWQRYSYSKKMRMSMRDIRQEMKDAEGDPHLKGQRKQLQQEWAQQGANNAAANAHVLVVNPTHVAIAIAYDRETCPVPTVTAKGEDDDALAMRMAAQESGVPVLRNIDLARSLLADAEPGEIVPAELFDIIATVVLWAQDVRHELAKARGEAAAHAEEAARGDQPRKRREPPGEDLTRYDHAPQGADGDSATRRRFTRYVPRRWRRGDAHGRGPRGGHGGRA</sequence>
<evidence type="ECO:0000256" key="6">
    <source>
        <dbReference type="ARBA" id="ARBA00023026"/>
    </source>
</evidence>
<feature type="region of interest" description="Disordered" evidence="8">
    <location>
        <begin position="1"/>
        <end position="30"/>
    </location>
</feature>
<reference evidence="11" key="1">
    <citation type="journal article" date="2019" name="Int. J. Syst. Evol. Microbiol.">
        <title>The Global Catalogue of Microorganisms (GCM) 10K type strain sequencing project: providing services to taxonomists for standard genome sequencing and annotation.</title>
        <authorList>
            <consortium name="The Broad Institute Genomics Platform"/>
            <consortium name="The Broad Institute Genome Sequencing Center for Infectious Disease"/>
            <person name="Wu L."/>
            <person name="Ma J."/>
        </authorList>
    </citation>
    <scope>NUCLEOTIDE SEQUENCE [LARGE SCALE GENOMIC DNA]</scope>
    <source>
        <strain evidence="11">LMG 29247</strain>
    </source>
</reference>
<feature type="compositionally biased region" description="Basic and acidic residues" evidence="8">
    <location>
        <begin position="7"/>
        <end position="30"/>
    </location>
</feature>
<evidence type="ECO:0000256" key="2">
    <source>
        <dbReference type="ARBA" id="ARBA00010690"/>
    </source>
</evidence>
<evidence type="ECO:0000256" key="4">
    <source>
        <dbReference type="ARBA" id="ARBA00022692"/>
    </source>
</evidence>
<evidence type="ECO:0000256" key="5">
    <source>
        <dbReference type="ARBA" id="ARBA00022989"/>
    </source>
</evidence>
<evidence type="ECO:0000256" key="7">
    <source>
        <dbReference type="ARBA" id="ARBA00023136"/>
    </source>
</evidence>
<feature type="compositionally biased region" description="Basic and acidic residues" evidence="8">
    <location>
        <begin position="360"/>
        <end position="389"/>
    </location>
</feature>
<dbReference type="InterPro" id="IPR006135">
    <property type="entry name" value="T3SS_substrate_exporter"/>
</dbReference>
<comment type="similarity">
    <text evidence="2">Belongs to the type III secretion exporter family.</text>
</comment>